<dbReference type="AlphaFoldDB" id="A0A9P9GAP9"/>
<evidence type="ECO:0000313" key="2">
    <source>
        <dbReference type="EMBL" id="KAH7234262.1"/>
    </source>
</evidence>
<keyword evidence="1" id="KW-1133">Transmembrane helix</keyword>
<keyword evidence="3" id="KW-1185">Reference proteome</keyword>
<comment type="caution">
    <text evidence="2">The sequence shown here is derived from an EMBL/GenBank/DDBJ whole genome shotgun (WGS) entry which is preliminary data.</text>
</comment>
<evidence type="ECO:0000313" key="3">
    <source>
        <dbReference type="Proteomes" id="UP000736672"/>
    </source>
</evidence>
<accession>A0A9P9GAP9</accession>
<sequence length="179" mass="19483">MIGTFFDFFGYRMAFVSVTSVIWILVYCLIGFTMVNALGAMIIASVASTMNALPFLASIPLMVPSQLELGLVFGIWKAFNNSGSVIVDMIAGRLQDLTPGQTYERVVGFFVAVKGLEFCLGLFYGVLDRRYLAGILTMSEKKRLVVEKAGELGAPVGRKPAKPFTFVGTVLLCSMIIIS</sequence>
<dbReference type="PANTHER" id="PTHR23512:SF12">
    <property type="entry name" value="TRANSPORTER, PUTATIVE (AFU_ORTHOLOGUE AFUA_4G00260)-RELATED"/>
    <property type="match status" value="1"/>
</dbReference>
<dbReference type="OrthoDB" id="424834at2759"/>
<reference evidence="2" key="1">
    <citation type="journal article" date="2021" name="Nat. Commun.">
        <title>Genetic determinants of endophytism in the Arabidopsis root mycobiome.</title>
        <authorList>
            <person name="Mesny F."/>
            <person name="Miyauchi S."/>
            <person name="Thiergart T."/>
            <person name="Pickel B."/>
            <person name="Atanasova L."/>
            <person name="Karlsson M."/>
            <person name="Huettel B."/>
            <person name="Barry K.W."/>
            <person name="Haridas S."/>
            <person name="Chen C."/>
            <person name="Bauer D."/>
            <person name="Andreopoulos W."/>
            <person name="Pangilinan J."/>
            <person name="LaButti K."/>
            <person name="Riley R."/>
            <person name="Lipzen A."/>
            <person name="Clum A."/>
            <person name="Drula E."/>
            <person name="Henrissat B."/>
            <person name="Kohler A."/>
            <person name="Grigoriev I.V."/>
            <person name="Martin F.M."/>
            <person name="Hacquard S."/>
        </authorList>
    </citation>
    <scope>NUCLEOTIDE SEQUENCE</scope>
    <source>
        <strain evidence="2">FSSC 5 MPI-SDFR-AT-0091</strain>
    </source>
</reference>
<name>A0A9P9GAP9_FUSSL</name>
<gene>
    <name evidence="2" type="ORF">B0J15DRAFT_571303</name>
</gene>
<keyword evidence="1" id="KW-0472">Membrane</keyword>
<keyword evidence="1" id="KW-0812">Transmembrane</keyword>
<dbReference type="EMBL" id="JAGTJS010000026">
    <property type="protein sequence ID" value="KAH7234262.1"/>
    <property type="molecule type" value="Genomic_DNA"/>
</dbReference>
<organism evidence="2 3">
    <name type="scientific">Fusarium solani</name>
    <name type="common">Filamentous fungus</name>
    <dbReference type="NCBI Taxonomy" id="169388"/>
    <lineage>
        <taxon>Eukaryota</taxon>
        <taxon>Fungi</taxon>
        <taxon>Dikarya</taxon>
        <taxon>Ascomycota</taxon>
        <taxon>Pezizomycotina</taxon>
        <taxon>Sordariomycetes</taxon>
        <taxon>Hypocreomycetidae</taxon>
        <taxon>Hypocreales</taxon>
        <taxon>Nectriaceae</taxon>
        <taxon>Fusarium</taxon>
        <taxon>Fusarium solani species complex</taxon>
    </lineage>
</organism>
<dbReference type="PANTHER" id="PTHR23512">
    <property type="entry name" value="MAJOR FACILITATOR SUPERFAMILY DOMAIN-CONTAINING PROTEIN 1"/>
    <property type="match status" value="1"/>
</dbReference>
<feature type="transmembrane region" description="Helical" evidence="1">
    <location>
        <begin position="106"/>
        <end position="127"/>
    </location>
</feature>
<dbReference type="Proteomes" id="UP000736672">
    <property type="component" value="Unassembled WGS sequence"/>
</dbReference>
<protein>
    <submittedName>
        <fullName evidence="2">Uncharacterized protein</fullName>
    </submittedName>
</protein>
<evidence type="ECO:0000256" key="1">
    <source>
        <dbReference type="SAM" id="Phobius"/>
    </source>
</evidence>
<proteinExistence type="predicted"/>
<feature type="transmembrane region" description="Helical" evidence="1">
    <location>
        <begin position="20"/>
        <end position="43"/>
    </location>
</feature>
<dbReference type="InterPro" id="IPR052187">
    <property type="entry name" value="MFSD1"/>
</dbReference>